<dbReference type="EMBL" id="JTEO01000002">
    <property type="protein sequence ID" value="MCQ6962002.1"/>
    <property type="molecule type" value="Genomic_DNA"/>
</dbReference>
<reference evidence="1 2" key="1">
    <citation type="journal article" date="2011" name="Appl. Environ. Microbiol.">
        <title>Methanogenic archaea isolated from Taiwan's Chelungpu fault.</title>
        <authorList>
            <person name="Wu S.Y."/>
            <person name="Lai M.C."/>
        </authorList>
    </citation>
    <scope>NUCLEOTIDE SEQUENCE [LARGE SCALE GENOMIC DNA]</scope>
    <source>
        <strain evidence="1 2">St545Mb</strain>
    </source>
</reference>
<sequence>MPENLYSHLNEILEGKQLSISAITRELKEVGISEHRLVMTGYLRALRDLKKLNEVDIPPSKVYIKIDSKENTLPDIYSLLGKEARHLEQEFALPVAVYVITNVLDRPVFKEELQKVGFSSKNINDCLSRPGHAIKESRNENLKEYTASITRITIPVSDSAYEADQLSPELLRHANHLLLKMLKLSVDISGLTPRTKKTTINDFG</sequence>
<comment type="caution">
    <text evidence="1">The sequence shown here is derived from an EMBL/GenBank/DDBJ whole genome shotgun (WGS) entry which is preliminary data.</text>
</comment>
<protein>
    <submittedName>
        <fullName evidence="1">Uncharacterized protein</fullName>
    </submittedName>
</protein>
<gene>
    <name evidence="1" type="ORF">PV02_02170</name>
</gene>
<keyword evidence="2" id="KW-1185">Reference proteome</keyword>
<evidence type="ECO:0000313" key="1">
    <source>
        <dbReference type="EMBL" id="MCQ6962002.1"/>
    </source>
</evidence>
<proteinExistence type="predicted"/>
<dbReference type="RefSeq" id="WP_256621744.1">
    <property type="nucleotide sequence ID" value="NZ_JTEO01000002.1"/>
</dbReference>
<dbReference type="Proteomes" id="UP001206983">
    <property type="component" value="Unassembled WGS sequence"/>
</dbReference>
<accession>A0AAE3KW99</accession>
<organism evidence="1 2">
    <name type="scientific">Methanolobus chelungpuianus</name>
    <dbReference type="NCBI Taxonomy" id="502115"/>
    <lineage>
        <taxon>Archaea</taxon>
        <taxon>Methanobacteriati</taxon>
        <taxon>Methanobacteriota</taxon>
        <taxon>Stenosarchaea group</taxon>
        <taxon>Methanomicrobia</taxon>
        <taxon>Methanosarcinales</taxon>
        <taxon>Methanosarcinaceae</taxon>
        <taxon>Methanolobus</taxon>
    </lineage>
</organism>
<name>A0AAE3KW99_9EURY</name>
<dbReference type="AlphaFoldDB" id="A0AAE3KW99"/>
<evidence type="ECO:0000313" key="2">
    <source>
        <dbReference type="Proteomes" id="UP001206983"/>
    </source>
</evidence>